<evidence type="ECO:0000313" key="3">
    <source>
        <dbReference type="Proteomes" id="UP000631114"/>
    </source>
</evidence>
<dbReference type="Pfam" id="PF01425">
    <property type="entry name" value="Amidase"/>
    <property type="match status" value="1"/>
</dbReference>
<comment type="caution">
    <text evidence="2">The sequence shown here is derived from an EMBL/GenBank/DDBJ whole genome shotgun (WGS) entry which is preliminary data.</text>
</comment>
<dbReference type="OrthoDB" id="1727009at2759"/>
<dbReference type="PANTHER" id="PTHR46310:SF4">
    <property type="entry name" value="OUTER ENVELOPE PROTEIN 64, MITOCHONDRIAL"/>
    <property type="match status" value="1"/>
</dbReference>
<name>A0A835LMD6_9MAGN</name>
<sequence length="107" mass="11006">MLIALTWFKRVEILASLERICIHGTPLNPDVPAHVPGGSSSGSAVVVAAQLVDFSLGTDTVGCVRTPASFCGILGFRASHGLVSTVGLVANSQSLDAIGVICRESKS</sequence>
<evidence type="ECO:0000259" key="1">
    <source>
        <dbReference type="Pfam" id="PF01425"/>
    </source>
</evidence>
<keyword evidence="3" id="KW-1185">Reference proteome</keyword>
<protein>
    <recommendedName>
        <fullName evidence="1">Amidase domain-containing protein</fullName>
    </recommendedName>
</protein>
<proteinExistence type="predicted"/>
<dbReference type="SUPFAM" id="SSF75304">
    <property type="entry name" value="Amidase signature (AS) enzymes"/>
    <property type="match status" value="1"/>
</dbReference>
<dbReference type="PANTHER" id="PTHR46310">
    <property type="entry name" value="AMIDASE 1"/>
    <property type="match status" value="1"/>
</dbReference>
<dbReference type="InterPro" id="IPR023631">
    <property type="entry name" value="Amidase_dom"/>
</dbReference>
<dbReference type="EMBL" id="JADFTS010000008">
    <property type="protein sequence ID" value="KAF9592601.1"/>
    <property type="molecule type" value="Genomic_DNA"/>
</dbReference>
<dbReference type="InterPro" id="IPR036928">
    <property type="entry name" value="AS_sf"/>
</dbReference>
<reference evidence="2 3" key="1">
    <citation type="submission" date="2020-10" db="EMBL/GenBank/DDBJ databases">
        <title>The Coptis chinensis genome and diversification of protoberbering-type alkaloids.</title>
        <authorList>
            <person name="Wang B."/>
            <person name="Shu S."/>
            <person name="Song C."/>
            <person name="Liu Y."/>
        </authorList>
    </citation>
    <scope>NUCLEOTIDE SEQUENCE [LARGE SCALE GENOMIC DNA]</scope>
    <source>
        <strain evidence="2">HL-2020</strain>
        <tissue evidence="2">Leaf</tissue>
    </source>
</reference>
<evidence type="ECO:0000313" key="2">
    <source>
        <dbReference type="EMBL" id="KAF9592601.1"/>
    </source>
</evidence>
<gene>
    <name evidence="2" type="ORF">IFM89_016211</name>
</gene>
<dbReference type="Proteomes" id="UP000631114">
    <property type="component" value="Unassembled WGS sequence"/>
</dbReference>
<dbReference type="Gene3D" id="3.90.1300.10">
    <property type="entry name" value="Amidase signature (AS) domain"/>
    <property type="match status" value="1"/>
</dbReference>
<dbReference type="AlphaFoldDB" id="A0A835LMD6"/>
<feature type="domain" description="Amidase" evidence="1">
    <location>
        <begin position="23"/>
        <end position="103"/>
    </location>
</feature>
<accession>A0A835LMD6</accession>
<organism evidence="2 3">
    <name type="scientific">Coptis chinensis</name>
    <dbReference type="NCBI Taxonomy" id="261450"/>
    <lineage>
        <taxon>Eukaryota</taxon>
        <taxon>Viridiplantae</taxon>
        <taxon>Streptophyta</taxon>
        <taxon>Embryophyta</taxon>
        <taxon>Tracheophyta</taxon>
        <taxon>Spermatophyta</taxon>
        <taxon>Magnoliopsida</taxon>
        <taxon>Ranunculales</taxon>
        <taxon>Ranunculaceae</taxon>
        <taxon>Coptidoideae</taxon>
        <taxon>Coptis</taxon>
    </lineage>
</organism>